<proteinExistence type="predicted"/>
<sequence length="131" mass="13612">FKISLDAIGEDVTATSLGSASFHMGGGFGTAYPPPGEVAGLRFTDKATLVWDPEGSVGIYNLYRDLLSNLVGLGFGNCQQQELAAATATDADAVPPTDGFSYLATAENRLDEEGTKGFQSSGTERLGTVCP</sequence>
<organism evidence="2">
    <name type="scientific">marine sediment metagenome</name>
    <dbReference type="NCBI Taxonomy" id="412755"/>
    <lineage>
        <taxon>unclassified sequences</taxon>
        <taxon>metagenomes</taxon>
        <taxon>ecological metagenomes</taxon>
    </lineage>
</organism>
<reference evidence="2" key="1">
    <citation type="journal article" date="2014" name="Front. Microbiol.">
        <title>High frequency of phylogenetically diverse reductive dehalogenase-homologous genes in deep subseafloor sedimentary metagenomes.</title>
        <authorList>
            <person name="Kawai M."/>
            <person name="Futagami T."/>
            <person name="Toyoda A."/>
            <person name="Takaki Y."/>
            <person name="Nishi S."/>
            <person name="Hori S."/>
            <person name="Arai W."/>
            <person name="Tsubouchi T."/>
            <person name="Morono Y."/>
            <person name="Uchiyama I."/>
            <person name="Ito T."/>
            <person name="Fujiyama A."/>
            <person name="Inagaki F."/>
            <person name="Takami H."/>
        </authorList>
    </citation>
    <scope>NUCLEOTIDE SEQUENCE</scope>
    <source>
        <strain evidence="2">Expedition CK06-06</strain>
    </source>
</reference>
<feature type="region of interest" description="Disordered" evidence="1">
    <location>
        <begin position="112"/>
        <end position="131"/>
    </location>
</feature>
<gene>
    <name evidence="2" type="ORF">S01H1_52053</name>
</gene>
<feature type="non-terminal residue" evidence="2">
    <location>
        <position position="1"/>
    </location>
</feature>
<comment type="caution">
    <text evidence="2">The sequence shown here is derived from an EMBL/GenBank/DDBJ whole genome shotgun (WGS) entry which is preliminary data.</text>
</comment>
<dbReference type="EMBL" id="BARS01033629">
    <property type="protein sequence ID" value="GAG27337.1"/>
    <property type="molecule type" value="Genomic_DNA"/>
</dbReference>
<dbReference type="AlphaFoldDB" id="X0WVW1"/>
<name>X0WVW1_9ZZZZ</name>
<evidence type="ECO:0000313" key="2">
    <source>
        <dbReference type="EMBL" id="GAG27337.1"/>
    </source>
</evidence>
<evidence type="ECO:0000256" key="1">
    <source>
        <dbReference type="SAM" id="MobiDB-lite"/>
    </source>
</evidence>
<accession>X0WVW1</accession>
<protein>
    <submittedName>
        <fullName evidence="2">Uncharacterized protein</fullName>
    </submittedName>
</protein>